<protein>
    <submittedName>
        <fullName evidence="1">Uncharacterized protein</fullName>
    </submittedName>
</protein>
<organism evidence="1 2">
    <name type="scientific">Staurois parvus</name>
    <dbReference type="NCBI Taxonomy" id="386267"/>
    <lineage>
        <taxon>Eukaryota</taxon>
        <taxon>Metazoa</taxon>
        <taxon>Chordata</taxon>
        <taxon>Craniata</taxon>
        <taxon>Vertebrata</taxon>
        <taxon>Euteleostomi</taxon>
        <taxon>Amphibia</taxon>
        <taxon>Batrachia</taxon>
        <taxon>Anura</taxon>
        <taxon>Neobatrachia</taxon>
        <taxon>Ranoidea</taxon>
        <taxon>Ranidae</taxon>
        <taxon>Staurois</taxon>
    </lineage>
</organism>
<keyword evidence="2" id="KW-1185">Reference proteome</keyword>
<dbReference type="Proteomes" id="UP001162483">
    <property type="component" value="Unassembled WGS sequence"/>
</dbReference>
<name>A0ABN9EJD3_9NEOB</name>
<reference evidence="1" key="1">
    <citation type="submission" date="2023-05" db="EMBL/GenBank/DDBJ databases">
        <authorList>
            <person name="Stuckert A."/>
        </authorList>
    </citation>
    <scope>NUCLEOTIDE SEQUENCE</scope>
</reference>
<gene>
    <name evidence="1" type="ORF">SPARVUS_LOCUS9884370</name>
</gene>
<evidence type="ECO:0000313" key="2">
    <source>
        <dbReference type="Proteomes" id="UP001162483"/>
    </source>
</evidence>
<comment type="caution">
    <text evidence="1">The sequence shown here is derived from an EMBL/GenBank/DDBJ whole genome shotgun (WGS) entry which is preliminary data.</text>
</comment>
<accession>A0ABN9EJD3</accession>
<proteinExistence type="predicted"/>
<sequence length="45" mass="5386">MPWTFLSFQAERQSKCRQGTGQSSRDKIYVKCIETAMFYYIIIIF</sequence>
<evidence type="ECO:0000313" key="1">
    <source>
        <dbReference type="EMBL" id="CAI9583866.1"/>
    </source>
</evidence>
<dbReference type="EMBL" id="CATNWA010015490">
    <property type="protein sequence ID" value="CAI9583866.1"/>
    <property type="molecule type" value="Genomic_DNA"/>
</dbReference>